<keyword evidence="8" id="KW-1185">Reference proteome</keyword>
<dbReference type="GO" id="GO:0016301">
    <property type="term" value="F:kinase activity"/>
    <property type="evidence" value="ECO:0007669"/>
    <property type="project" value="UniProtKB-KW"/>
</dbReference>
<dbReference type="PROSITE" id="PS51100">
    <property type="entry name" value="PTS_EIIB_TYPE_3"/>
    <property type="match status" value="1"/>
</dbReference>
<evidence type="ECO:0000256" key="6">
    <source>
        <dbReference type="ARBA" id="ARBA00022777"/>
    </source>
</evidence>
<dbReference type="InterPro" id="IPR036095">
    <property type="entry name" value="PTS_EIIB-like_sf"/>
</dbReference>
<keyword evidence="3" id="KW-0762">Sugar transport</keyword>
<keyword evidence="5" id="KW-0598">Phosphotransferase system</keyword>
<evidence type="ECO:0000256" key="1">
    <source>
        <dbReference type="ARBA" id="ARBA00022448"/>
    </source>
</evidence>
<evidence type="ECO:0000256" key="4">
    <source>
        <dbReference type="ARBA" id="ARBA00022679"/>
    </source>
</evidence>
<dbReference type="Gene3D" id="3.40.50.2300">
    <property type="match status" value="1"/>
</dbReference>
<dbReference type="Proteomes" id="UP000182135">
    <property type="component" value="Unassembled WGS sequence"/>
</dbReference>
<proteinExistence type="predicted"/>
<evidence type="ECO:0000313" key="8">
    <source>
        <dbReference type="Proteomes" id="UP000182135"/>
    </source>
</evidence>
<sequence>MKKIYLFCSQGMSTSLLASKMQKVADTHNLPVEVKAFPHGKLGEIVETLHPDCILLGPQVKYLYEETVSQFGNLNIPIQVIDSADYGVMDGEKVLKKAIMAIKKNKQ</sequence>
<dbReference type="InterPro" id="IPR013012">
    <property type="entry name" value="PTS_EIIB_3"/>
</dbReference>
<dbReference type="PANTHER" id="PTHR34581:SF2">
    <property type="entry name" value="PTS SYSTEM N,N'-DIACETYLCHITOBIOSE-SPECIFIC EIIB COMPONENT"/>
    <property type="match status" value="1"/>
</dbReference>
<dbReference type="InterPro" id="IPR051819">
    <property type="entry name" value="PTS_sugar-specific_EIIB"/>
</dbReference>
<protein>
    <submittedName>
        <fullName evidence="7">PTS system, cellobiose-specific IIB component</fullName>
    </submittedName>
</protein>
<name>A0A1I2KAY1_9CLOT</name>
<evidence type="ECO:0000256" key="5">
    <source>
        <dbReference type="ARBA" id="ARBA00022683"/>
    </source>
</evidence>
<dbReference type="InterPro" id="IPR003501">
    <property type="entry name" value="PTS_EIIB_2/3"/>
</dbReference>
<evidence type="ECO:0000313" key="7">
    <source>
        <dbReference type="EMBL" id="SFF62377.1"/>
    </source>
</evidence>
<dbReference type="GO" id="GO:0008982">
    <property type="term" value="F:protein-N(PI)-phosphohistidine-sugar phosphotransferase activity"/>
    <property type="evidence" value="ECO:0007669"/>
    <property type="project" value="InterPro"/>
</dbReference>
<dbReference type="STRING" id="1529.SAMN04487885_104168"/>
<organism evidence="7 8">
    <name type="scientific">Clostridium cadaveris</name>
    <dbReference type="NCBI Taxonomy" id="1529"/>
    <lineage>
        <taxon>Bacteria</taxon>
        <taxon>Bacillati</taxon>
        <taxon>Bacillota</taxon>
        <taxon>Clostridia</taxon>
        <taxon>Eubacteriales</taxon>
        <taxon>Clostridiaceae</taxon>
        <taxon>Clostridium</taxon>
    </lineage>
</organism>
<accession>A0A1I2KAY1</accession>
<dbReference type="OrthoDB" id="9808134at2"/>
<dbReference type="AlphaFoldDB" id="A0A1I2KAY1"/>
<keyword evidence="4" id="KW-0808">Transferase</keyword>
<dbReference type="eggNOG" id="COG1440">
    <property type="taxonomic scope" value="Bacteria"/>
</dbReference>
<dbReference type="RefSeq" id="WP_027637410.1">
    <property type="nucleotide sequence ID" value="NZ_BAAACD010000045.1"/>
</dbReference>
<keyword evidence="1" id="KW-0813">Transport</keyword>
<dbReference type="GeneID" id="90543855"/>
<dbReference type="Pfam" id="PF02302">
    <property type="entry name" value="PTS_IIB"/>
    <property type="match status" value="1"/>
</dbReference>
<dbReference type="PANTHER" id="PTHR34581">
    <property type="entry name" value="PTS SYSTEM N,N'-DIACETYLCHITOBIOSE-SPECIFIC EIIB COMPONENT"/>
    <property type="match status" value="1"/>
</dbReference>
<reference evidence="7 8" key="1">
    <citation type="submission" date="2016-10" db="EMBL/GenBank/DDBJ databases">
        <authorList>
            <person name="de Groot N.N."/>
        </authorList>
    </citation>
    <scope>NUCLEOTIDE SEQUENCE [LARGE SCALE GENOMIC DNA]</scope>
    <source>
        <strain evidence="7 8">NLAE-zl-G419</strain>
    </source>
</reference>
<gene>
    <name evidence="7" type="ORF">SAMN04487885_104168</name>
</gene>
<dbReference type="GO" id="GO:0009401">
    <property type="term" value="P:phosphoenolpyruvate-dependent sugar phosphotransferase system"/>
    <property type="evidence" value="ECO:0007669"/>
    <property type="project" value="UniProtKB-KW"/>
</dbReference>
<evidence type="ECO:0000256" key="2">
    <source>
        <dbReference type="ARBA" id="ARBA00022553"/>
    </source>
</evidence>
<dbReference type="SUPFAM" id="SSF52794">
    <property type="entry name" value="PTS system IIB component-like"/>
    <property type="match status" value="1"/>
</dbReference>
<dbReference type="CDD" id="cd05564">
    <property type="entry name" value="PTS_IIB_chitobiose_lichenan"/>
    <property type="match status" value="1"/>
</dbReference>
<evidence type="ECO:0000256" key="3">
    <source>
        <dbReference type="ARBA" id="ARBA00022597"/>
    </source>
</evidence>
<keyword evidence="6" id="KW-0418">Kinase</keyword>
<keyword evidence="2" id="KW-0597">Phosphoprotein</keyword>
<dbReference type="EMBL" id="FOOE01000004">
    <property type="protein sequence ID" value="SFF62377.1"/>
    <property type="molecule type" value="Genomic_DNA"/>
</dbReference>